<name>A0ABZ0YWZ6_9GAMM</name>
<dbReference type="PANTHER" id="PTHR30580:SF0">
    <property type="entry name" value="PRIMOSOMAL PROTEIN N"/>
    <property type="match status" value="1"/>
</dbReference>
<comment type="function">
    <text evidence="11">Initiates the restart of stalled replication forks, which reloads the replicative helicase on sites other than the origin of replication. Recognizes and binds to abandoned replication forks and remodels them to uncover a helicase loading site. Promotes assembly of the primosome at these replication forks.</text>
</comment>
<dbReference type="CDD" id="cd18804">
    <property type="entry name" value="SF2_C_priA"/>
    <property type="match status" value="1"/>
</dbReference>
<dbReference type="InterPro" id="IPR011545">
    <property type="entry name" value="DEAD/DEAH_box_helicase_dom"/>
</dbReference>
<dbReference type="Pfam" id="PF18319">
    <property type="entry name" value="Zn_ribbon_PriA"/>
    <property type="match status" value="1"/>
</dbReference>
<keyword evidence="8 11" id="KW-0067">ATP-binding</keyword>
<dbReference type="Gene3D" id="3.40.50.300">
    <property type="entry name" value="P-loop containing nucleotide triphosphate hydrolases"/>
    <property type="match status" value="2"/>
</dbReference>
<feature type="binding site" evidence="11">
    <location>
        <position position="497"/>
    </location>
    <ligand>
        <name>Zn(2+)</name>
        <dbReference type="ChEBI" id="CHEBI:29105"/>
        <label>1</label>
    </ligand>
</feature>
<keyword evidence="1 11" id="KW-0639">Primosome</keyword>
<comment type="cofactor">
    <cofactor evidence="11">
        <name>Zn(2+)</name>
        <dbReference type="ChEBI" id="CHEBI:29105"/>
    </cofactor>
    <text evidence="11">Binds 2 zinc ions per subunit.</text>
</comment>
<gene>
    <name evidence="11" type="primary">priA</name>
    <name evidence="14" type="ORF">SR882_10035</name>
</gene>
<organism evidence="14 15">
    <name type="scientific">Guyparkeria halophila</name>
    <dbReference type="NCBI Taxonomy" id="47960"/>
    <lineage>
        <taxon>Bacteria</taxon>
        <taxon>Pseudomonadati</taxon>
        <taxon>Pseudomonadota</taxon>
        <taxon>Gammaproteobacteria</taxon>
        <taxon>Chromatiales</taxon>
        <taxon>Thioalkalibacteraceae</taxon>
        <taxon>Guyparkeria</taxon>
    </lineage>
</organism>
<dbReference type="InterPro" id="IPR042115">
    <property type="entry name" value="PriA_3primeBD_sf"/>
</dbReference>
<keyword evidence="7 11" id="KW-0862">Zinc</keyword>
<dbReference type="CDD" id="cd17929">
    <property type="entry name" value="DEXHc_priA"/>
    <property type="match status" value="1"/>
</dbReference>
<evidence type="ECO:0000256" key="12">
    <source>
        <dbReference type="SAM" id="MobiDB-lite"/>
    </source>
</evidence>
<dbReference type="InterPro" id="IPR040498">
    <property type="entry name" value="PriA_CRR"/>
</dbReference>
<reference evidence="14 15" key="1">
    <citation type="submission" date="2023-11" db="EMBL/GenBank/DDBJ databases">
        <title>MicrobeMod: A computational toolkit for identifying prokaryotic methylation and restriction-modification with nanopore sequencing.</title>
        <authorList>
            <person name="Crits-Christoph A."/>
            <person name="Kang S.C."/>
            <person name="Lee H."/>
            <person name="Ostrov N."/>
        </authorList>
    </citation>
    <scope>NUCLEOTIDE SEQUENCE [LARGE SCALE GENOMIC DNA]</scope>
    <source>
        <strain evidence="14 15">ATCC 49870</strain>
    </source>
</reference>
<comment type="subunit">
    <text evidence="11">Component of the replication restart primosome.</text>
</comment>
<feature type="binding site" evidence="11">
    <location>
        <position position="481"/>
    </location>
    <ligand>
        <name>Zn(2+)</name>
        <dbReference type="ChEBI" id="CHEBI:29105"/>
        <label>2</label>
    </ligand>
</feature>
<dbReference type="SMART" id="SM00487">
    <property type="entry name" value="DEXDc"/>
    <property type="match status" value="1"/>
</dbReference>
<evidence type="ECO:0000259" key="13">
    <source>
        <dbReference type="PROSITE" id="PS51192"/>
    </source>
</evidence>
<keyword evidence="9 11" id="KW-0238">DNA-binding</keyword>
<evidence type="ECO:0000313" key="14">
    <source>
        <dbReference type="EMBL" id="WQH16089.1"/>
    </source>
</evidence>
<evidence type="ECO:0000256" key="9">
    <source>
        <dbReference type="ARBA" id="ARBA00023125"/>
    </source>
</evidence>
<comment type="catalytic activity">
    <reaction evidence="11">
        <text>Couples ATP hydrolysis with the unwinding of duplex DNA by translocating in the 3'-5' direction.</text>
        <dbReference type="EC" id="5.6.2.4"/>
    </reaction>
</comment>
<evidence type="ECO:0000313" key="15">
    <source>
        <dbReference type="Proteomes" id="UP001327459"/>
    </source>
</evidence>
<keyword evidence="2 11" id="KW-0235">DNA replication</keyword>
<keyword evidence="15" id="KW-1185">Reference proteome</keyword>
<evidence type="ECO:0000256" key="11">
    <source>
        <dbReference type="HAMAP-Rule" id="MF_00983"/>
    </source>
</evidence>
<dbReference type="Pfam" id="PF00270">
    <property type="entry name" value="DEAD"/>
    <property type="match status" value="1"/>
</dbReference>
<dbReference type="SMART" id="SM00490">
    <property type="entry name" value="HELICc"/>
    <property type="match status" value="1"/>
</dbReference>
<dbReference type="Gene3D" id="3.40.1440.60">
    <property type="entry name" value="PriA, 3(prime) DNA-binding domain"/>
    <property type="match status" value="1"/>
</dbReference>
<feature type="domain" description="Helicase ATP-binding" evidence="13">
    <location>
        <begin position="229"/>
        <end position="395"/>
    </location>
</feature>
<dbReference type="Pfam" id="PF18074">
    <property type="entry name" value="PriA_C"/>
    <property type="match status" value="1"/>
</dbReference>
<dbReference type="Proteomes" id="UP001327459">
    <property type="component" value="Chromosome"/>
</dbReference>
<dbReference type="NCBIfam" id="NF004067">
    <property type="entry name" value="PRK05580.1-4"/>
    <property type="match status" value="1"/>
</dbReference>
<feature type="region of interest" description="Disordered" evidence="12">
    <location>
        <begin position="1"/>
        <end position="21"/>
    </location>
</feature>
<feature type="binding site" evidence="11">
    <location>
        <position position="454"/>
    </location>
    <ligand>
        <name>Zn(2+)</name>
        <dbReference type="ChEBI" id="CHEBI:29105"/>
        <label>1</label>
    </ligand>
</feature>
<feature type="binding site" evidence="11">
    <location>
        <position position="463"/>
    </location>
    <ligand>
        <name>Zn(2+)</name>
        <dbReference type="ChEBI" id="CHEBI:29105"/>
        <label>2</label>
    </ligand>
</feature>
<keyword evidence="3 11" id="KW-0479">Metal-binding</keyword>
<dbReference type="PROSITE" id="PS51192">
    <property type="entry name" value="HELICASE_ATP_BIND_1"/>
    <property type="match status" value="1"/>
</dbReference>
<feature type="binding site" evidence="11">
    <location>
        <position position="494"/>
    </location>
    <ligand>
        <name>Zn(2+)</name>
        <dbReference type="ChEBI" id="CHEBI:29105"/>
        <label>1</label>
    </ligand>
</feature>
<keyword evidence="6 11" id="KW-0347">Helicase</keyword>
<evidence type="ECO:0000256" key="7">
    <source>
        <dbReference type="ARBA" id="ARBA00022833"/>
    </source>
</evidence>
<dbReference type="SUPFAM" id="SSF52540">
    <property type="entry name" value="P-loop containing nucleoside triphosphate hydrolases"/>
    <property type="match status" value="2"/>
</dbReference>
<feature type="binding site" evidence="11">
    <location>
        <position position="457"/>
    </location>
    <ligand>
        <name>Zn(2+)</name>
        <dbReference type="ChEBI" id="CHEBI:29105"/>
        <label>1</label>
    </ligand>
</feature>
<dbReference type="Pfam" id="PF17764">
    <property type="entry name" value="PriA_3primeBD"/>
    <property type="match status" value="1"/>
</dbReference>
<evidence type="ECO:0000256" key="6">
    <source>
        <dbReference type="ARBA" id="ARBA00022806"/>
    </source>
</evidence>
<keyword evidence="4 11" id="KW-0547">Nucleotide-binding</keyword>
<dbReference type="NCBIfam" id="TIGR00595">
    <property type="entry name" value="priA"/>
    <property type="match status" value="1"/>
</dbReference>
<evidence type="ECO:0000256" key="5">
    <source>
        <dbReference type="ARBA" id="ARBA00022801"/>
    </source>
</evidence>
<evidence type="ECO:0000256" key="1">
    <source>
        <dbReference type="ARBA" id="ARBA00022515"/>
    </source>
</evidence>
<dbReference type="InterPro" id="IPR001650">
    <property type="entry name" value="Helicase_C-like"/>
</dbReference>
<proteinExistence type="inferred from homology"/>
<dbReference type="EC" id="5.6.2.4" evidence="11"/>
<dbReference type="HAMAP" id="MF_00983">
    <property type="entry name" value="PriA"/>
    <property type="match status" value="1"/>
</dbReference>
<accession>A0ABZ0YWZ6</accession>
<dbReference type="GO" id="GO:0016787">
    <property type="term" value="F:hydrolase activity"/>
    <property type="evidence" value="ECO:0007669"/>
    <property type="project" value="UniProtKB-KW"/>
</dbReference>
<dbReference type="InterPro" id="IPR027417">
    <property type="entry name" value="P-loop_NTPase"/>
</dbReference>
<evidence type="ECO:0000256" key="4">
    <source>
        <dbReference type="ARBA" id="ARBA00022741"/>
    </source>
</evidence>
<dbReference type="InterPro" id="IPR041222">
    <property type="entry name" value="PriA_3primeBD"/>
</dbReference>
<keyword evidence="5 11" id="KW-0378">Hydrolase</keyword>
<feature type="binding site" evidence="11">
    <location>
        <position position="466"/>
    </location>
    <ligand>
        <name>Zn(2+)</name>
        <dbReference type="ChEBI" id="CHEBI:29105"/>
        <label>2</label>
    </ligand>
</feature>
<feature type="binding site" evidence="11">
    <location>
        <position position="484"/>
    </location>
    <ligand>
        <name>Zn(2+)</name>
        <dbReference type="ChEBI" id="CHEBI:29105"/>
        <label>2</label>
    </ligand>
</feature>
<comment type="catalytic activity">
    <reaction evidence="11">
        <text>ATP + H2O = ADP + phosphate + H(+)</text>
        <dbReference type="Rhea" id="RHEA:13065"/>
        <dbReference type="ChEBI" id="CHEBI:15377"/>
        <dbReference type="ChEBI" id="CHEBI:15378"/>
        <dbReference type="ChEBI" id="CHEBI:30616"/>
        <dbReference type="ChEBI" id="CHEBI:43474"/>
        <dbReference type="ChEBI" id="CHEBI:456216"/>
        <dbReference type="EC" id="5.6.2.4"/>
    </reaction>
</comment>
<dbReference type="RefSeq" id="WP_322521106.1">
    <property type="nucleotide sequence ID" value="NZ_CP140153.1"/>
</dbReference>
<dbReference type="InterPro" id="IPR041236">
    <property type="entry name" value="PriA_C"/>
</dbReference>
<protein>
    <recommendedName>
        <fullName evidence="11">Replication restart protein PriA</fullName>
    </recommendedName>
    <alternativeName>
        <fullName evidence="11">ATP-dependent DNA helicase PriA</fullName>
        <ecNumber evidence="11">5.6.2.4</ecNumber>
    </alternativeName>
    <alternativeName>
        <fullName evidence="11">DNA 3'-5' helicase PriA</fullName>
    </alternativeName>
</protein>
<dbReference type="InterPro" id="IPR005259">
    <property type="entry name" value="PriA"/>
</dbReference>
<evidence type="ECO:0000256" key="10">
    <source>
        <dbReference type="ARBA" id="ARBA00023235"/>
    </source>
</evidence>
<evidence type="ECO:0000256" key="8">
    <source>
        <dbReference type="ARBA" id="ARBA00022840"/>
    </source>
</evidence>
<dbReference type="EMBL" id="CP140153">
    <property type="protein sequence ID" value="WQH16089.1"/>
    <property type="molecule type" value="Genomic_DNA"/>
</dbReference>
<dbReference type="PANTHER" id="PTHR30580">
    <property type="entry name" value="PRIMOSOMAL PROTEIN N"/>
    <property type="match status" value="1"/>
</dbReference>
<sequence length="748" mass="81016">MDLDAPDHPADHPGTPVRPDTPAGALSAWTVVVPGPFFGGFTYHFDPATGPIPAPGVRVRVPFGQSERVALVIEPTSSGEQETRPILEVLDEAPLLDAETLACLRWAAAYYHHPLGDVVFAALPKILRGERRLEVEALASTPAGREALRDGAARGERQREALEALAASTRPVPATRLGPAAVRRRLLEKGWADATRVTAPADWPAPAEPGSETAPALNAQQQEAVEALVSGADGFQAWLLHGVTGSGKTEVYLALIERELAAGRQVLVVVPEISLTPQLIDRFARRLAVRPAVLHSGLADGERLAAWRAVAAGTAGLVIGTRSAAFVPLARPGLIVVDEEHDAALKQQEGFLYHARDVLIWRARQLAIPILLGSATPSLESLRHAWAGRYRHLRLNQRATGARMPAIHCLDVRGQTMEAGLSPALFRAIERHLLDGGQVMLYLNRRGYAPSLLCHACGYVAGCPHCDAFLTWHRQIGRLRCHHCGFEQGVPADCPSCQAPLSVRGLGTEQLEDVLAARFPGFGIVRLDRDATAGKGVMAESLGRIARGEARLVVGTQMLVKGHDFPGVTLVGVVNADQALFASDFRGPERFAQSLLQVAGRAGRAERPGEVLVQTHDPDHPVLRRLLTEDYEAVMAAQLAEREQAELPPTRFAGLIRADAPQADTARAFLTKVAEELREHFGEELSVWGPVPAPLARRAGRYRFQLLLLARVRSTLHRALWQVDDSVGSRRLGGRLRWSIDVDPIDLA</sequence>
<keyword evidence="10 11" id="KW-0413">Isomerase</keyword>
<feature type="compositionally biased region" description="Basic and acidic residues" evidence="12">
    <location>
        <begin position="1"/>
        <end position="11"/>
    </location>
</feature>
<comment type="similarity">
    <text evidence="11">Belongs to the helicase family. PriA subfamily.</text>
</comment>
<evidence type="ECO:0000256" key="3">
    <source>
        <dbReference type="ARBA" id="ARBA00022723"/>
    </source>
</evidence>
<dbReference type="InterPro" id="IPR014001">
    <property type="entry name" value="Helicase_ATP-bd"/>
</dbReference>
<evidence type="ECO:0000256" key="2">
    <source>
        <dbReference type="ARBA" id="ARBA00022705"/>
    </source>
</evidence>